<dbReference type="Proteomes" id="UP000053776">
    <property type="component" value="Unassembled WGS sequence"/>
</dbReference>
<feature type="transmembrane region" description="Helical" evidence="1">
    <location>
        <begin position="227"/>
        <end position="248"/>
    </location>
</feature>
<evidence type="ECO:0000256" key="1">
    <source>
        <dbReference type="SAM" id="Phobius"/>
    </source>
</evidence>
<keyword evidence="1" id="KW-0812">Transmembrane</keyword>
<dbReference type="Pfam" id="PF12420">
    <property type="entry name" value="DUF3671"/>
    <property type="match status" value="1"/>
</dbReference>
<evidence type="ECO:0000313" key="3">
    <source>
        <dbReference type="Proteomes" id="UP000053776"/>
    </source>
</evidence>
<name>A0A0J9TJS8_PLAVI</name>
<dbReference type="AlphaFoldDB" id="A0A0J9TJS8"/>
<reference evidence="2 3" key="1">
    <citation type="submission" date="2011-08" db="EMBL/GenBank/DDBJ databases">
        <title>The Genome Sequence of Plasmodium vivax Mauritania I.</title>
        <authorList>
            <consortium name="The Broad Institute Genome Sequencing Platform"/>
            <consortium name="The Broad Institute Genome Sequencing Center for Infectious Disease"/>
            <person name="Neafsey D."/>
            <person name="Carlton J."/>
            <person name="Barnwell J."/>
            <person name="Collins W."/>
            <person name="Escalante A."/>
            <person name="Mullikin J."/>
            <person name="Saul A."/>
            <person name="Guigo R."/>
            <person name="Camara F."/>
            <person name="Young S.K."/>
            <person name="Zeng Q."/>
            <person name="Gargeya S."/>
            <person name="Fitzgerald M."/>
            <person name="Haas B."/>
            <person name="Abouelleil A."/>
            <person name="Alvarado L."/>
            <person name="Arachchi H.M."/>
            <person name="Berlin A."/>
            <person name="Brown A."/>
            <person name="Chapman S.B."/>
            <person name="Chen Z."/>
            <person name="Dunbar C."/>
            <person name="Freedman E."/>
            <person name="Gearin G."/>
            <person name="Gellesch M."/>
            <person name="Goldberg J."/>
            <person name="Griggs A."/>
            <person name="Gujja S."/>
            <person name="Heiman D."/>
            <person name="Howarth C."/>
            <person name="Larson L."/>
            <person name="Lui A."/>
            <person name="MacDonald P.J.P."/>
            <person name="Montmayeur A."/>
            <person name="Murphy C."/>
            <person name="Neiman D."/>
            <person name="Pearson M."/>
            <person name="Priest M."/>
            <person name="Roberts A."/>
            <person name="Saif S."/>
            <person name="Shea T."/>
            <person name="Shenoy N."/>
            <person name="Sisk P."/>
            <person name="Stolte C."/>
            <person name="Sykes S."/>
            <person name="Wortman J."/>
            <person name="Nusbaum C."/>
            <person name="Birren B."/>
        </authorList>
    </citation>
    <scope>NUCLEOTIDE SEQUENCE [LARGE SCALE GENOMIC DNA]</scope>
    <source>
        <strain evidence="2 3">Mauritania I</strain>
    </source>
</reference>
<sequence>MIYVIHIFYLILFPNIQILKYECHIILKINNENIYNKYNIEYFLHLFFFLHIKFNQKGQFSKYLKKKYNNGKYWKERNVRILTNDELYSKMENNGLKEELSGNYENNGLNNVTECLHTFDELKKNRSDTINSYREKLKYGYTKKKGLKNFGCFCEKIVLDEIDKIGNLSEYKNITKKCFKRVVCHNNGLIIIVFTFFLLSGIFSSLAGFNKLGDSGTEKIVELICPLAAGLTVLFVLLIAVLLLIRYIKSKVKKYKKLTEGNME</sequence>
<dbReference type="EMBL" id="KQ235007">
    <property type="protein sequence ID" value="KMZ95012.1"/>
    <property type="molecule type" value="Genomic_DNA"/>
</dbReference>
<keyword evidence="1" id="KW-1133">Transmembrane helix</keyword>
<protein>
    <submittedName>
        <fullName evidence="2">Uncharacterized protein</fullName>
    </submittedName>
</protein>
<keyword evidence="1" id="KW-0472">Membrane</keyword>
<feature type="transmembrane region" description="Helical" evidence="1">
    <location>
        <begin position="189"/>
        <end position="207"/>
    </location>
</feature>
<accession>A0A0J9TJS8</accession>
<evidence type="ECO:0000313" key="2">
    <source>
        <dbReference type="EMBL" id="KMZ95012.1"/>
    </source>
</evidence>
<proteinExistence type="predicted"/>
<gene>
    <name evidence="2" type="ORF">PVMG_05773</name>
</gene>
<organism evidence="2 3">
    <name type="scientific">Plasmodium vivax Mauritania I</name>
    <dbReference type="NCBI Taxonomy" id="1035515"/>
    <lineage>
        <taxon>Eukaryota</taxon>
        <taxon>Sar</taxon>
        <taxon>Alveolata</taxon>
        <taxon>Apicomplexa</taxon>
        <taxon>Aconoidasida</taxon>
        <taxon>Haemosporida</taxon>
        <taxon>Plasmodiidae</taxon>
        <taxon>Plasmodium</taxon>
        <taxon>Plasmodium (Plasmodium)</taxon>
    </lineage>
</organism>
<dbReference type="InterPro" id="IPR022139">
    <property type="entry name" value="Fam-L/Fam-M-like_plasmodium"/>
</dbReference>